<dbReference type="STRING" id="1811193.A0O21_04340"/>
<dbReference type="EMBL" id="CP014699">
    <property type="protein sequence ID" value="AND79311.1"/>
    <property type="molecule type" value="Genomic_DNA"/>
</dbReference>
<reference evidence="12 13" key="1">
    <citation type="journal article" date="2016" name="Int. J. Syst. Evol. Microbiol.">
        <title>Streptococcuspantholopis sp. nov., isolated from faeces of the Tibetan antelope (Pantholops hodgsonii).</title>
        <authorList>
            <person name="Bai X."/>
            <person name="Xiong Y."/>
            <person name="Lu S."/>
            <person name="Jin D."/>
            <person name="Lai X."/>
            <person name="Yang J."/>
            <person name="Niu L."/>
            <person name="Hu S."/>
            <person name="Meng X."/>
            <person name="Pu J."/>
            <person name="Ye C."/>
            <person name="Xu J."/>
        </authorList>
    </citation>
    <scope>NUCLEOTIDE SEQUENCE [LARGE SCALE GENOMIC DNA]</scope>
    <source>
        <strain evidence="12 13">TA 26</strain>
    </source>
</reference>
<evidence type="ECO:0000256" key="4">
    <source>
        <dbReference type="ARBA" id="ARBA00022679"/>
    </source>
</evidence>
<keyword evidence="3 10" id="KW-0285">Flavoprotein</keyword>
<dbReference type="KEGG" id="spat:A0O21_04340"/>
<evidence type="ECO:0000256" key="11">
    <source>
        <dbReference type="PIRSR" id="PIRSR006268-2"/>
    </source>
</evidence>
<name>A0A172Q798_9STRE</name>
<dbReference type="GO" id="GO:0046872">
    <property type="term" value="F:metal ion binding"/>
    <property type="evidence" value="ECO:0007669"/>
    <property type="project" value="UniProtKB-UniRule"/>
</dbReference>
<evidence type="ECO:0000256" key="2">
    <source>
        <dbReference type="ARBA" id="ARBA00016337"/>
    </source>
</evidence>
<dbReference type="InterPro" id="IPR024932">
    <property type="entry name" value="ApbE"/>
</dbReference>
<accession>A0A172Q798</accession>
<dbReference type="GO" id="GO:0016740">
    <property type="term" value="F:transferase activity"/>
    <property type="evidence" value="ECO:0007669"/>
    <property type="project" value="UniProtKB-UniRule"/>
</dbReference>
<feature type="binding site" evidence="11">
    <location>
        <position position="266"/>
    </location>
    <ligand>
        <name>Mg(2+)</name>
        <dbReference type="ChEBI" id="CHEBI:18420"/>
    </ligand>
</feature>
<keyword evidence="7 10" id="KW-0460">Magnesium</keyword>
<dbReference type="Pfam" id="PF02424">
    <property type="entry name" value="ApbE"/>
    <property type="match status" value="1"/>
</dbReference>
<comment type="cofactor">
    <cofactor evidence="11">
        <name>Mg(2+)</name>
        <dbReference type="ChEBI" id="CHEBI:18420"/>
    </cofactor>
    <cofactor evidence="11">
        <name>Mn(2+)</name>
        <dbReference type="ChEBI" id="CHEBI:29035"/>
    </cofactor>
    <text evidence="11">Magnesium. Can also use manganese.</text>
</comment>
<keyword evidence="4 10" id="KW-0808">Transferase</keyword>
<evidence type="ECO:0000313" key="12">
    <source>
        <dbReference type="EMBL" id="AND79311.1"/>
    </source>
</evidence>
<protein>
    <recommendedName>
        <fullName evidence="2 10">FAD:protein FMN transferase</fullName>
        <ecNumber evidence="1 10">2.7.1.180</ecNumber>
    </recommendedName>
    <alternativeName>
        <fullName evidence="8 10">Flavin transferase</fullName>
    </alternativeName>
</protein>
<evidence type="ECO:0000256" key="10">
    <source>
        <dbReference type="PIRNR" id="PIRNR006268"/>
    </source>
</evidence>
<evidence type="ECO:0000256" key="1">
    <source>
        <dbReference type="ARBA" id="ARBA00011955"/>
    </source>
</evidence>
<dbReference type="RefSeq" id="WP_067061871.1">
    <property type="nucleotide sequence ID" value="NZ_CP014699.1"/>
</dbReference>
<dbReference type="InterPro" id="IPR003374">
    <property type="entry name" value="ApbE-like_sf"/>
</dbReference>
<reference evidence="13" key="2">
    <citation type="submission" date="2016-03" db="EMBL/GenBank/DDBJ databases">
        <title>Streptococcus antelopensis sp. nov., isolated from the feces of the Tibetan antelope (Pantholops hodgsonii) in Hoh Xil National Nature Reserve, Qinghai, China.</title>
        <authorList>
            <person name="Bai X."/>
        </authorList>
    </citation>
    <scope>NUCLEOTIDE SEQUENCE [LARGE SCALE GENOMIC DNA]</scope>
    <source>
        <strain evidence="13">TA 26</strain>
    </source>
</reference>
<keyword evidence="5 10" id="KW-0479">Metal-binding</keyword>
<evidence type="ECO:0000256" key="7">
    <source>
        <dbReference type="ARBA" id="ARBA00022842"/>
    </source>
</evidence>
<feature type="binding site" evidence="11">
    <location>
        <position position="146"/>
    </location>
    <ligand>
        <name>Mg(2+)</name>
        <dbReference type="ChEBI" id="CHEBI:18420"/>
    </ligand>
</feature>
<dbReference type="SUPFAM" id="SSF143631">
    <property type="entry name" value="ApbE-like"/>
    <property type="match status" value="1"/>
</dbReference>
<evidence type="ECO:0000256" key="6">
    <source>
        <dbReference type="ARBA" id="ARBA00022827"/>
    </source>
</evidence>
<comment type="similarity">
    <text evidence="10">Belongs to the ApbE family.</text>
</comment>
<keyword evidence="13" id="KW-1185">Reference proteome</keyword>
<evidence type="ECO:0000256" key="5">
    <source>
        <dbReference type="ARBA" id="ARBA00022723"/>
    </source>
</evidence>
<dbReference type="Proteomes" id="UP000077317">
    <property type="component" value="Chromosome"/>
</dbReference>
<dbReference type="AlphaFoldDB" id="A0A172Q798"/>
<evidence type="ECO:0000256" key="8">
    <source>
        <dbReference type="ARBA" id="ARBA00031306"/>
    </source>
</evidence>
<sequence>MQVSHSLKMMGTQIDIQIDSPRAREQIIKVCQLLDIYNQRFSANDERSELMAVNRNAGIKPLIVHPELFELIALGKKHSTANPSNLNIALGPLVDLWHIGFSDARKPSAAEIQACLPLTSPKKILLNREKQSVFLTEKGMKIDLGALAKGYIADKIITYLAEDGIVSALINLGGNVLVHGQNSRRSDGSWHIGIQNPKQPRGSNLGIVTIKNKSVVTSGIYERHLKIGENDYHHIFDRRTGYPIETDMASLTIIARQSVDCEIWTTRLFGLPLIEVLQTINETSHIEGLAVTKDNRIFLSSGLKNRFQPLYR</sequence>
<evidence type="ECO:0000256" key="9">
    <source>
        <dbReference type="ARBA" id="ARBA00048540"/>
    </source>
</evidence>
<evidence type="ECO:0000256" key="3">
    <source>
        <dbReference type="ARBA" id="ARBA00022630"/>
    </source>
</evidence>
<dbReference type="Gene3D" id="3.10.520.10">
    <property type="entry name" value="ApbE-like domains"/>
    <property type="match status" value="1"/>
</dbReference>
<evidence type="ECO:0000313" key="13">
    <source>
        <dbReference type="Proteomes" id="UP000077317"/>
    </source>
</evidence>
<comment type="catalytic activity">
    <reaction evidence="9 10">
        <text>L-threonyl-[protein] + FAD = FMN-L-threonyl-[protein] + AMP + H(+)</text>
        <dbReference type="Rhea" id="RHEA:36847"/>
        <dbReference type="Rhea" id="RHEA-COMP:11060"/>
        <dbReference type="Rhea" id="RHEA-COMP:11061"/>
        <dbReference type="ChEBI" id="CHEBI:15378"/>
        <dbReference type="ChEBI" id="CHEBI:30013"/>
        <dbReference type="ChEBI" id="CHEBI:57692"/>
        <dbReference type="ChEBI" id="CHEBI:74257"/>
        <dbReference type="ChEBI" id="CHEBI:456215"/>
        <dbReference type="EC" id="2.7.1.180"/>
    </reaction>
</comment>
<dbReference type="PANTHER" id="PTHR30040">
    <property type="entry name" value="THIAMINE BIOSYNTHESIS LIPOPROTEIN APBE"/>
    <property type="match status" value="1"/>
</dbReference>
<dbReference type="EC" id="2.7.1.180" evidence="1 10"/>
<dbReference type="PIRSF" id="PIRSF006268">
    <property type="entry name" value="ApbE"/>
    <property type="match status" value="1"/>
</dbReference>
<keyword evidence="6 10" id="KW-0274">FAD</keyword>
<proteinExistence type="inferred from homology"/>
<dbReference type="PANTHER" id="PTHR30040:SF2">
    <property type="entry name" value="FAD:PROTEIN FMN TRANSFERASE"/>
    <property type="match status" value="1"/>
</dbReference>
<gene>
    <name evidence="12" type="ORF">A0O21_04340</name>
</gene>
<dbReference type="OrthoDB" id="9778595at2"/>
<organism evidence="12 13">
    <name type="scientific">Streptococcus pantholopis</name>
    <dbReference type="NCBI Taxonomy" id="1811193"/>
    <lineage>
        <taxon>Bacteria</taxon>
        <taxon>Bacillati</taxon>
        <taxon>Bacillota</taxon>
        <taxon>Bacilli</taxon>
        <taxon>Lactobacillales</taxon>
        <taxon>Streptococcaceae</taxon>
        <taxon>Streptococcus</taxon>
    </lineage>
</organism>